<organism evidence="1">
    <name type="scientific">Sphingomonas sp. JE1</name>
    <dbReference type="NCBI Taxonomy" id="1628059"/>
    <lineage>
        <taxon>Bacteria</taxon>
        <taxon>Pseudomonadati</taxon>
        <taxon>Pseudomonadota</taxon>
        <taxon>Alphaproteobacteria</taxon>
        <taxon>Sphingomonadales</taxon>
        <taxon>Sphingomonadaceae</taxon>
        <taxon>Sphingomonas</taxon>
    </lineage>
</organism>
<name>A0A0D4ZZX1_9SPHN</name>
<sequence length="106" mass="12254">MSGQGRRFSDGAFLFEYIFLPSAPADPTKFGWPSRRYPPFIEEDLVPLPADGGRRKYPDLVTAGYAKVIRQLRIQEVTYALAKHIKIILRHVHPFSSKYETILRYI</sequence>
<geneLocation type="plasmid" evidence="1">
    <name>pJE1</name>
</geneLocation>
<protein>
    <submittedName>
        <fullName evidence="1">Uncharacterized protein</fullName>
    </submittedName>
</protein>
<gene>
    <name evidence="1" type="ORF">pJE1_133</name>
</gene>
<keyword evidence="1" id="KW-0614">Plasmid</keyword>
<proteinExistence type="predicted"/>
<dbReference type="AlphaFoldDB" id="A0A0D4ZZX1"/>
<evidence type="ECO:0000313" key="1">
    <source>
        <dbReference type="EMBL" id="AJW29555.1"/>
    </source>
</evidence>
<dbReference type="EMBL" id="KM017071">
    <property type="protein sequence ID" value="AJW29555.1"/>
    <property type="molecule type" value="Genomic_DNA"/>
</dbReference>
<accession>A0A0D4ZZX1</accession>
<reference evidence="1" key="1">
    <citation type="submission" date="2014-06" db="EMBL/GenBank/DDBJ databases">
        <title>Molecular and ecological studies on carbamate pesticide degrading bacteria isolated from agricultural soils.</title>
        <authorList>
            <person name="Kim D.-U."/>
            <person name="Ka J.-O."/>
        </authorList>
    </citation>
    <scope>NUCLEOTIDE SEQUENCE</scope>
    <source>
        <strain evidence="1">JE1</strain>
        <plasmid evidence="1">pJE1</plasmid>
    </source>
</reference>